<dbReference type="EMBL" id="JANPWB010000010">
    <property type="protein sequence ID" value="KAJ1142546.1"/>
    <property type="molecule type" value="Genomic_DNA"/>
</dbReference>
<name>A0AAV7QPX2_PLEWA</name>
<keyword evidence="3" id="KW-1185">Reference proteome</keyword>
<organism evidence="2 3">
    <name type="scientific">Pleurodeles waltl</name>
    <name type="common">Iberian ribbed newt</name>
    <dbReference type="NCBI Taxonomy" id="8319"/>
    <lineage>
        <taxon>Eukaryota</taxon>
        <taxon>Metazoa</taxon>
        <taxon>Chordata</taxon>
        <taxon>Craniata</taxon>
        <taxon>Vertebrata</taxon>
        <taxon>Euteleostomi</taxon>
        <taxon>Amphibia</taxon>
        <taxon>Batrachia</taxon>
        <taxon>Caudata</taxon>
        <taxon>Salamandroidea</taxon>
        <taxon>Salamandridae</taxon>
        <taxon>Pleurodelinae</taxon>
        <taxon>Pleurodeles</taxon>
    </lineage>
</organism>
<comment type="caution">
    <text evidence="2">The sequence shown here is derived from an EMBL/GenBank/DDBJ whole genome shotgun (WGS) entry which is preliminary data.</text>
</comment>
<feature type="compositionally biased region" description="Pro residues" evidence="1">
    <location>
        <begin position="184"/>
        <end position="197"/>
    </location>
</feature>
<dbReference type="AlphaFoldDB" id="A0AAV7QPX2"/>
<evidence type="ECO:0000313" key="2">
    <source>
        <dbReference type="EMBL" id="KAJ1142546.1"/>
    </source>
</evidence>
<dbReference type="Proteomes" id="UP001066276">
    <property type="component" value="Chromosome 6"/>
</dbReference>
<accession>A0AAV7QPX2</accession>
<evidence type="ECO:0000256" key="1">
    <source>
        <dbReference type="SAM" id="MobiDB-lite"/>
    </source>
</evidence>
<feature type="region of interest" description="Disordered" evidence="1">
    <location>
        <begin position="1"/>
        <end position="26"/>
    </location>
</feature>
<feature type="region of interest" description="Disordered" evidence="1">
    <location>
        <begin position="161"/>
        <end position="197"/>
    </location>
</feature>
<reference evidence="2" key="1">
    <citation type="journal article" date="2022" name="bioRxiv">
        <title>Sequencing and chromosome-scale assembly of the giantPleurodeles waltlgenome.</title>
        <authorList>
            <person name="Brown T."/>
            <person name="Elewa A."/>
            <person name="Iarovenko S."/>
            <person name="Subramanian E."/>
            <person name="Araus A.J."/>
            <person name="Petzold A."/>
            <person name="Susuki M."/>
            <person name="Suzuki K.-i.T."/>
            <person name="Hayashi T."/>
            <person name="Toyoda A."/>
            <person name="Oliveira C."/>
            <person name="Osipova E."/>
            <person name="Leigh N.D."/>
            <person name="Simon A."/>
            <person name="Yun M.H."/>
        </authorList>
    </citation>
    <scope>NUCLEOTIDE SEQUENCE</scope>
    <source>
        <strain evidence="2">20211129_DDA</strain>
        <tissue evidence="2">Liver</tissue>
    </source>
</reference>
<evidence type="ECO:0000313" key="3">
    <source>
        <dbReference type="Proteomes" id="UP001066276"/>
    </source>
</evidence>
<proteinExistence type="predicted"/>
<sequence length="197" mass="21464">MLRTRWPSSASQALPQGRSHFSSPLSPCSELRHRATGSAYFTAHFTLCLPGLHCAPPAARLPDRQAPDTAHCHPRLESLVTCSRPQALSARKPPGVQALRVRGPSLHQCLLTHRHLPLHAAHLWLPESTGQASSFRSPPLRWALSHQLLLCLFLRRITPRGSAPPDSHRRARKQPPTPAQGVPATPPCSLPPSVPSG</sequence>
<protein>
    <submittedName>
        <fullName evidence="2">Uncharacterized protein</fullName>
    </submittedName>
</protein>
<gene>
    <name evidence="2" type="ORF">NDU88_008860</name>
</gene>